<feature type="transmembrane region" description="Helical" evidence="1">
    <location>
        <begin position="110"/>
        <end position="132"/>
    </location>
</feature>
<reference evidence="4" key="1">
    <citation type="journal article" date="2019" name="Int. J. Syst. Evol. Microbiol.">
        <title>The Global Catalogue of Microorganisms (GCM) 10K type strain sequencing project: providing services to taxonomists for standard genome sequencing and annotation.</title>
        <authorList>
            <consortium name="The Broad Institute Genomics Platform"/>
            <consortium name="The Broad Institute Genome Sequencing Center for Infectious Disease"/>
            <person name="Wu L."/>
            <person name="Ma J."/>
        </authorList>
    </citation>
    <scope>NUCLEOTIDE SEQUENCE [LARGE SCALE GENOMIC DNA]</scope>
    <source>
        <strain evidence="4">NBRC 3250</strain>
    </source>
</reference>
<dbReference type="SUPFAM" id="SSF55785">
    <property type="entry name" value="PYP-like sensor domain (PAS domain)"/>
    <property type="match status" value="1"/>
</dbReference>
<dbReference type="InterPro" id="IPR043128">
    <property type="entry name" value="Rev_trsase/Diguanyl_cyclase"/>
</dbReference>
<sequence>MRWALFRVFNRIRASGLGKDLFFRATQVPAYFQTAFNRGQLRTLRLLLPLHLLAQAVSAPVVALGVWSSSPWLALLLLAGIEGVLLLWFSRVQPNVRTMRSLADYAALRWALRALNGVLGSVWFVFIILVFRLRCEDIHLLTLGVCFGFMAPLLLCAPVNGAVEAMVVPIIAGAYGALLEGRFYRSVLFTTSFFLMTTVCGLFVVGISRLVGVLLWRMQMARLKQREQADILSLLTRRSAAPTGRWLWETDEAGVLRNPSAGLCRLLGRDETQIAGRTLGSLLDIPVPGAELSGPISPERHLAYCLTNRLAFRELVVRAVAVPEARWWMLTGEPVFRDGVFRGYLGVGADVTALQMIRERHFYRVRHDVLTGLPNRLACQEHLQKSLLETMRGAQAFVVILISLEVSSLGRRRVMTPDEVAAVLQISLSRLNACLARHVPADLNGAGGCFVARYGAMDLAVVTGIPGEGKRHFLEALALELLLTLSGPVSVVEDGAAEVAGEVAGDVIDVEPAIGMAVSTTGDGEVLVEAVETALRDAQGERVGRYSIFDPCEEMAGSRQQTLFRDVRQALRQKAFALVYQPIVNAQTGMVIGFEALSRWKGSAHRHLSIGKVIDTIAETGSGLEFDFWVLENACRVARRWPVPLWVSVNMTATHFSLPDIAVRIFRVLEQVGLEPYRLQIEVTETQALEVGPLVHHAFRELESRGVGIALDDFGKGFSTLMYLRQFPFSKIKLDAAFIQDMLQDARSAAVVRNVIALGRDLGVTVTAEGVSSPEHCRHLQEQGCTEVQGFYLGRPVPEEDVPLFWGRRVADLS</sequence>
<feature type="transmembrane region" description="Helical" evidence="1">
    <location>
        <begin position="191"/>
        <end position="216"/>
    </location>
</feature>
<feature type="transmembrane region" description="Helical" evidence="1">
    <location>
        <begin position="46"/>
        <end position="66"/>
    </location>
</feature>
<feature type="transmembrane region" description="Helical" evidence="1">
    <location>
        <begin position="162"/>
        <end position="179"/>
    </location>
</feature>
<dbReference type="PROSITE" id="PS50883">
    <property type="entry name" value="EAL"/>
    <property type="match status" value="1"/>
</dbReference>
<feature type="transmembrane region" description="Helical" evidence="1">
    <location>
        <begin position="72"/>
        <end position="89"/>
    </location>
</feature>
<dbReference type="Gene3D" id="3.20.20.450">
    <property type="entry name" value="EAL domain"/>
    <property type="match status" value="1"/>
</dbReference>
<dbReference type="SUPFAM" id="SSF141868">
    <property type="entry name" value="EAL domain-like"/>
    <property type="match status" value="1"/>
</dbReference>
<gene>
    <name evidence="3" type="ORF">GCM10007866_02790</name>
</gene>
<dbReference type="InterPro" id="IPR050706">
    <property type="entry name" value="Cyclic-di-GMP_PDE-like"/>
</dbReference>
<evidence type="ECO:0000313" key="3">
    <source>
        <dbReference type="EMBL" id="GLQ67831.1"/>
    </source>
</evidence>
<dbReference type="InterPro" id="IPR035919">
    <property type="entry name" value="EAL_sf"/>
</dbReference>
<keyword evidence="1" id="KW-0472">Membrane</keyword>
<evidence type="ECO:0000256" key="1">
    <source>
        <dbReference type="SAM" id="Phobius"/>
    </source>
</evidence>
<dbReference type="PANTHER" id="PTHR33121">
    <property type="entry name" value="CYCLIC DI-GMP PHOSPHODIESTERASE PDEF"/>
    <property type="match status" value="1"/>
</dbReference>
<dbReference type="InterPro" id="IPR000160">
    <property type="entry name" value="GGDEF_dom"/>
</dbReference>
<evidence type="ECO:0000313" key="4">
    <source>
        <dbReference type="Proteomes" id="UP001156672"/>
    </source>
</evidence>
<organism evidence="3 4">
    <name type="scientific">Gluconobacter albidus</name>
    <dbReference type="NCBI Taxonomy" id="318683"/>
    <lineage>
        <taxon>Bacteria</taxon>
        <taxon>Pseudomonadati</taxon>
        <taxon>Pseudomonadota</taxon>
        <taxon>Alphaproteobacteria</taxon>
        <taxon>Acetobacterales</taxon>
        <taxon>Acetobacteraceae</taxon>
        <taxon>Gluconobacter</taxon>
    </lineage>
</organism>
<keyword evidence="1" id="KW-1133">Transmembrane helix</keyword>
<dbReference type="CDD" id="cd01948">
    <property type="entry name" value="EAL"/>
    <property type="match status" value="1"/>
</dbReference>
<name>A0ABQ5WYZ4_9PROT</name>
<dbReference type="RefSeq" id="WP_169926395.1">
    <property type="nucleotide sequence ID" value="NZ_BEWL01000001.1"/>
</dbReference>
<keyword evidence="1" id="KW-0812">Transmembrane</keyword>
<proteinExistence type="predicted"/>
<dbReference type="PANTHER" id="PTHR33121:SF70">
    <property type="entry name" value="SIGNALING PROTEIN YKOW"/>
    <property type="match status" value="1"/>
</dbReference>
<dbReference type="EMBL" id="BSNW01000005">
    <property type="protein sequence ID" value="GLQ67831.1"/>
    <property type="molecule type" value="Genomic_DNA"/>
</dbReference>
<comment type="caution">
    <text evidence="3">The sequence shown here is derived from an EMBL/GenBank/DDBJ whole genome shotgun (WGS) entry which is preliminary data.</text>
</comment>
<dbReference type="InterPro" id="IPR001633">
    <property type="entry name" value="EAL_dom"/>
</dbReference>
<dbReference type="InterPro" id="IPR035965">
    <property type="entry name" value="PAS-like_dom_sf"/>
</dbReference>
<dbReference type="SMART" id="SM00052">
    <property type="entry name" value="EAL"/>
    <property type="match status" value="1"/>
</dbReference>
<dbReference type="Pfam" id="PF00563">
    <property type="entry name" value="EAL"/>
    <property type="match status" value="1"/>
</dbReference>
<dbReference type="SMART" id="SM00267">
    <property type="entry name" value="GGDEF"/>
    <property type="match status" value="1"/>
</dbReference>
<protein>
    <submittedName>
        <fullName evidence="3">GGDEF domain-containing protein</fullName>
    </submittedName>
</protein>
<dbReference type="Gene3D" id="3.30.70.270">
    <property type="match status" value="1"/>
</dbReference>
<feature type="domain" description="EAL" evidence="2">
    <location>
        <begin position="560"/>
        <end position="810"/>
    </location>
</feature>
<keyword evidence="4" id="KW-1185">Reference proteome</keyword>
<accession>A0ABQ5WYZ4</accession>
<evidence type="ECO:0000259" key="2">
    <source>
        <dbReference type="PROSITE" id="PS50883"/>
    </source>
</evidence>
<dbReference type="Proteomes" id="UP001156672">
    <property type="component" value="Unassembled WGS sequence"/>
</dbReference>